<comment type="similarity">
    <text evidence="1">Belongs to the prephenate/arogenate dehydrogenase family.</text>
</comment>
<evidence type="ECO:0000256" key="1">
    <source>
        <dbReference type="ARBA" id="ARBA00007964"/>
    </source>
</evidence>
<name>A0A0P6Y439_9CHLR</name>
<proteinExistence type="inferred from homology"/>
<sequence>MPHTVAILGTGLIGASLGLALGTADPETAPLGRCRVIGYDGSSQQLRIARGRLAIDDEAKTAAEAVKEADIVVLATPVQTLPALMREIAPHLRYKALVTDVCSTKTSVLQWAKEFLPSTVSFVGGHPMAGREKVGAEAAELDLFKGAVYCLCPPVNATPEATNLATAFVETIGAKPYYIDPEEHDIYVAGISHLPFLLAAAQTEVVTRSPSWREMQMIAASGFRDLTRLASGDPVMHRDICSTNRSAIKHWVNESIRVLVEMRTALEDDKMDDLQHMFEHAKTMRDQWLTLPQNQRPGEGDQLADAEIGTSISQRLFGNPAALLRGGKKK</sequence>
<dbReference type="InterPro" id="IPR003099">
    <property type="entry name" value="Prephen_DH"/>
</dbReference>
<dbReference type="GO" id="GO:0008977">
    <property type="term" value="F:prephenate dehydrogenase (NAD+) activity"/>
    <property type="evidence" value="ECO:0007669"/>
    <property type="project" value="InterPro"/>
</dbReference>
<dbReference type="Gene3D" id="1.10.3660.10">
    <property type="entry name" value="6-phosphogluconate dehydrogenase C-terminal like domain"/>
    <property type="match status" value="1"/>
</dbReference>
<dbReference type="AlphaFoldDB" id="A0A0P6Y439"/>
<dbReference type="PROSITE" id="PS51176">
    <property type="entry name" value="PDH_ADH"/>
    <property type="match status" value="1"/>
</dbReference>
<dbReference type="SUPFAM" id="SSF48179">
    <property type="entry name" value="6-phosphogluconate dehydrogenase C-terminal domain-like"/>
    <property type="match status" value="1"/>
</dbReference>
<evidence type="ECO:0000313" key="5">
    <source>
        <dbReference type="Proteomes" id="UP000050277"/>
    </source>
</evidence>
<dbReference type="InterPro" id="IPR046826">
    <property type="entry name" value="PDH_N"/>
</dbReference>
<dbReference type="Pfam" id="PF20463">
    <property type="entry name" value="PDH_C"/>
    <property type="match status" value="1"/>
</dbReference>
<dbReference type="PATRIC" id="fig|70996.4.peg.4058"/>
<dbReference type="PANTHER" id="PTHR21363:SF0">
    <property type="entry name" value="PREPHENATE DEHYDROGENASE [NADP(+)]"/>
    <property type="match status" value="1"/>
</dbReference>
<dbReference type="OrthoDB" id="9802008at2"/>
<dbReference type="STRING" id="70996.SE18_11875"/>
<dbReference type="GO" id="GO:0070403">
    <property type="term" value="F:NAD+ binding"/>
    <property type="evidence" value="ECO:0007669"/>
    <property type="project" value="InterPro"/>
</dbReference>
<dbReference type="Proteomes" id="UP000050277">
    <property type="component" value="Unassembled WGS sequence"/>
</dbReference>
<evidence type="ECO:0000256" key="2">
    <source>
        <dbReference type="ARBA" id="ARBA00023002"/>
    </source>
</evidence>
<dbReference type="EMBL" id="LGKP01000021">
    <property type="protein sequence ID" value="KPL86681.1"/>
    <property type="molecule type" value="Genomic_DNA"/>
</dbReference>
<organism evidence="4 5">
    <name type="scientific">Herpetosiphon geysericola</name>
    <dbReference type="NCBI Taxonomy" id="70996"/>
    <lineage>
        <taxon>Bacteria</taxon>
        <taxon>Bacillati</taxon>
        <taxon>Chloroflexota</taxon>
        <taxon>Chloroflexia</taxon>
        <taxon>Herpetosiphonales</taxon>
        <taxon>Herpetosiphonaceae</taxon>
        <taxon>Herpetosiphon</taxon>
    </lineage>
</organism>
<comment type="caution">
    <text evidence="4">The sequence shown here is derived from an EMBL/GenBank/DDBJ whole genome shotgun (WGS) entry which is preliminary data.</text>
</comment>
<dbReference type="InterPro" id="IPR036291">
    <property type="entry name" value="NAD(P)-bd_dom_sf"/>
</dbReference>
<accession>A0A0P6Y439</accession>
<protein>
    <submittedName>
        <fullName evidence="4">Prephenate dehydrogenase</fullName>
    </submittedName>
</protein>
<dbReference type="RefSeq" id="WP_054534672.1">
    <property type="nucleotide sequence ID" value="NZ_LGKP01000021.1"/>
</dbReference>
<dbReference type="InterPro" id="IPR046825">
    <property type="entry name" value="PDH_C"/>
</dbReference>
<dbReference type="InterPro" id="IPR050812">
    <property type="entry name" value="Preph/Arog_dehydrog"/>
</dbReference>
<keyword evidence="2" id="KW-0560">Oxidoreductase</keyword>
<dbReference type="GO" id="GO:0004665">
    <property type="term" value="F:prephenate dehydrogenase (NADP+) activity"/>
    <property type="evidence" value="ECO:0007669"/>
    <property type="project" value="InterPro"/>
</dbReference>
<dbReference type="Gene3D" id="3.40.50.720">
    <property type="entry name" value="NAD(P)-binding Rossmann-like Domain"/>
    <property type="match status" value="1"/>
</dbReference>
<keyword evidence="5" id="KW-1185">Reference proteome</keyword>
<reference evidence="4 5" key="1">
    <citation type="submission" date="2015-07" db="EMBL/GenBank/DDBJ databases">
        <title>Whole genome sequence of Herpetosiphon geysericola DSM 7119.</title>
        <authorList>
            <person name="Hemp J."/>
            <person name="Ward L.M."/>
            <person name="Pace L.A."/>
            <person name="Fischer W.W."/>
        </authorList>
    </citation>
    <scope>NUCLEOTIDE SEQUENCE [LARGE SCALE GENOMIC DNA]</scope>
    <source>
        <strain evidence="4 5">DSM 7119</strain>
    </source>
</reference>
<dbReference type="InterPro" id="IPR008927">
    <property type="entry name" value="6-PGluconate_DH-like_C_sf"/>
</dbReference>
<evidence type="ECO:0000259" key="3">
    <source>
        <dbReference type="PROSITE" id="PS51176"/>
    </source>
</evidence>
<dbReference type="SUPFAM" id="SSF51735">
    <property type="entry name" value="NAD(P)-binding Rossmann-fold domains"/>
    <property type="match status" value="1"/>
</dbReference>
<gene>
    <name evidence="4" type="ORF">SE18_11875</name>
</gene>
<evidence type="ECO:0000313" key="4">
    <source>
        <dbReference type="EMBL" id="KPL86681.1"/>
    </source>
</evidence>
<dbReference type="FunFam" id="3.40.50.720:FF:000208">
    <property type="entry name" value="Prephenate dehydrogenase"/>
    <property type="match status" value="1"/>
</dbReference>
<dbReference type="Pfam" id="PF02153">
    <property type="entry name" value="PDH_N"/>
    <property type="match status" value="1"/>
</dbReference>
<dbReference type="GO" id="GO:0006571">
    <property type="term" value="P:tyrosine biosynthetic process"/>
    <property type="evidence" value="ECO:0007669"/>
    <property type="project" value="InterPro"/>
</dbReference>
<dbReference type="PANTHER" id="PTHR21363">
    <property type="entry name" value="PREPHENATE DEHYDROGENASE"/>
    <property type="match status" value="1"/>
</dbReference>
<feature type="domain" description="Prephenate/arogenate dehydrogenase" evidence="3">
    <location>
        <begin position="3"/>
        <end position="296"/>
    </location>
</feature>